<organism evidence="1 2">
    <name type="scientific">Caerostris extrusa</name>
    <name type="common">Bark spider</name>
    <name type="synonym">Caerostris bankana</name>
    <dbReference type="NCBI Taxonomy" id="172846"/>
    <lineage>
        <taxon>Eukaryota</taxon>
        <taxon>Metazoa</taxon>
        <taxon>Ecdysozoa</taxon>
        <taxon>Arthropoda</taxon>
        <taxon>Chelicerata</taxon>
        <taxon>Arachnida</taxon>
        <taxon>Araneae</taxon>
        <taxon>Araneomorphae</taxon>
        <taxon>Entelegynae</taxon>
        <taxon>Araneoidea</taxon>
        <taxon>Araneidae</taxon>
        <taxon>Caerostris</taxon>
    </lineage>
</organism>
<comment type="caution">
    <text evidence="1">The sequence shown here is derived from an EMBL/GenBank/DDBJ whole genome shotgun (WGS) entry which is preliminary data.</text>
</comment>
<dbReference type="AlphaFoldDB" id="A0AAV4QZ90"/>
<accession>A0AAV4QZ90</accession>
<dbReference type="EMBL" id="BPLR01007143">
    <property type="protein sequence ID" value="GIY14790.1"/>
    <property type="molecule type" value="Genomic_DNA"/>
</dbReference>
<name>A0AAV4QZ90_CAEEX</name>
<dbReference type="Proteomes" id="UP001054945">
    <property type="component" value="Unassembled WGS sequence"/>
</dbReference>
<evidence type="ECO:0000313" key="2">
    <source>
        <dbReference type="Proteomes" id="UP001054945"/>
    </source>
</evidence>
<sequence>MSHSGVSNYVCQIPLLVREEHTWEVIHWLGGCRHRLRLSLQDPLLDTTHSHTVYKRPGTDFGISLTALSRESSISWLFEHSTDCSISLTLAKIFHSATLNNLV</sequence>
<reference evidence="1 2" key="1">
    <citation type="submission" date="2021-06" db="EMBL/GenBank/DDBJ databases">
        <title>Caerostris extrusa draft genome.</title>
        <authorList>
            <person name="Kono N."/>
            <person name="Arakawa K."/>
        </authorList>
    </citation>
    <scope>NUCLEOTIDE SEQUENCE [LARGE SCALE GENOMIC DNA]</scope>
</reference>
<proteinExistence type="predicted"/>
<keyword evidence="2" id="KW-1185">Reference proteome</keyword>
<evidence type="ECO:0000313" key="1">
    <source>
        <dbReference type="EMBL" id="GIY14790.1"/>
    </source>
</evidence>
<protein>
    <submittedName>
        <fullName evidence="1">Uncharacterized protein</fullName>
    </submittedName>
</protein>
<gene>
    <name evidence="1" type="ORF">CEXT_283731</name>
</gene>